<evidence type="ECO:0000313" key="2">
    <source>
        <dbReference type="Proteomes" id="UP000041254"/>
    </source>
</evidence>
<dbReference type="EMBL" id="CDMY01000780">
    <property type="protein sequence ID" value="CEM33227.1"/>
    <property type="molecule type" value="Genomic_DNA"/>
</dbReference>
<keyword evidence="2" id="KW-1185">Reference proteome</keyword>
<dbReference type="VEuPathDB" id="CryptoDB:Vbra_6344"/>
<name>A0A0G4GRN2_VITBC</name>
<dbReference type="InParanoid" id="A0A0G4GRN2"/>
<dbReference type="Proteomes" id="UP000041254">
    <property type="component" value="Unassembled WGS sequence"/>
</dbReference>
<reference evidence="1 2" key="1">
    <citation type="submission" date="2014-11" db="EMBL/GenBank/DDBJ databases">
        <authorList>
            <person name="Zhu J."/>
            <person name="Qi W."/>
            <person name="Song R."/>
        </authorList>
    </citation>
    <scope>NUCLEOTIDE SEQUENCE [LARGE SCALE GENOMIC DNA]</scope>
</reference>
<accession>A0A0G4GRN2</accession>
<evidence type="ECO:0000313" key="1">
    <source>
        <dbReference type="EMBL" id="CEM33227.1"/>
    </source>
</evidence>
<sequence>MACVMVFTVNLFEKGPLKAITQQLRDLRNGVDFAEVVARSDKAEEDAEVQRFLGEIRRAKARVLGLMGAQVCRLAEGSTIAHRRP</sequence>
<proteinExistence type="predicted"/>
<gene>
    <name evidence="1" type="ORF">Vbra_6344</name>
</gene>
<dbReference type="AlphaFoldDB" id="A0A0G4GRN2"/>
<organism evidence="1 2">
    <name type="scientific">Vitrella brassicaformis (strain CCMP3155)</name>
    <dbReference type="NCBI Taxonomy" id="1169540"/>
    <lineage>
        <taxon>Eukaryota</taxon>
        <taxon>Sar</taxon>
        <taxon>Alveolata</taxon>
        <taxon>Colpodellida</taxon>
        <taxon>Vitrellaceae</taxon>
        <taxon>Vitrella</taxon>
    </lineage>
</organism>
<protein>
    <submittedName>
        <fullName evidence="1">Uncharacterized protein</fullName>
    </submittedName>
</protein>